<feature type="transmembrane region" description="Helical" evidence="8">
    <location>
        <begin position="182"/>
        <end position="204"/>
    </location>
</feature>
<dbReference type="InterPro" id="IPR008253">
    <property type="entry name" value="Marvel"/>
</dbReference>
<comment type="similarity">
    <text evidence="6">Belongs to the MAL family.</text>
</comment>
<keyword evidence="11" id="KW-1185">Reference proteome</keyword>
<evidence type="ECO:0000256" key="6">
    <source>
        <dbReference type="ARBA" id="ARBA00034721"/>
    </source>
</evidence>
<evidence type="ECO:0000256" key="8">
    <source>
        <dbReference type="SAM" id="Phobius"/>
    </source>
</evidence>
<dbReference type="InterPro" id="IPR047123">
    <property type="entry name" value="MYADM-like"/>
</dbReference>
<dbReference type="GO" id="GO:0016020">
    <property type="term" value="C:membrane"/>
    <property type="evidence" value="ECO:0007669"/>
    <property type="project" value="UniProtKB-SubCell"/>
</dbReference>
<evidence type="ECO:0000313" key="10">
    <source>
        <dbReference type="Ensembl" id="ENSOMEP00000028033.1"/>
    </source>
</evidence>
<feature type="transmembrane region" description="Helical" evidence="8">
    <location>
        <begin position="77"/>
        <end position="106"/>
    </location>
</feature>
<keyword evidence="2 7" id="KW-0812">Transmembrane</keyword>
<reference evidence="10" key="1">
    <citation type="submission" date="2025-08" db="UniProtKB">
        <authorList>
            <consortium name="Ensembl"/>
        </authorList>
    </citation>
    <scope>IDENTIFICATION</scope>
</reference>
<comment type="subcellular location">
    <subcellularLocation>
        <location evidence="1">Membrane</location>
        <topology evidence="1">Multi-pass membrane protein</topology>
    </subcellularLocation>
</comment>
<evidence type="ECO:0000256" key="3">
    <source>
        <dbReference type="ARBA" id="ARBA00022737"/>
    </source>
</evidence>
<dbReference type="Proteomes" id="UP000261560">
    <property type="component" value="Unplaced"/>
</dbReference>
<keyword evidence="5 7" id="KW-0472">Membrane</keyword>
<dbReference type="PANTHER" id="PTHR17068">
    <property type="entry name" value="MYELOID-ASSOCIATED DIFFERENTIATION MARKER MYADM FAMILY MEMBER"/>
    <property type="match status" value="1"/>
</dbReference>
<proteinExistence type="inferred from homology"/>
<accession>A0A3B3DD40</accession>
<name>A0A3B3DD40_ORYME</name>
<feature type="transmembrane region" description="Helical" evidence="8">
    <location>
        <begin position="118"/>
        <end position="137"/>
    </location>
</feature>
<feature type="transmembrane region" description="Helical" evidence="8">
    <location>
        <begin position="44"/>
        <end position="65"/>
    </location>
</feature>
<dbReference type="Pfam" id="PF01284">
    <property type="entry name" value="MARVEL"/>
    <property type="match status" value="2"/>
</dbReference>
<feature type="transmembrane region" description="Helical" evidence="8">
    <location>
        <begin position="17"/>
        <end position="38"/>
    </location>
</feature>
<dbReference type="Ensembl" id="ENSOMET00000000457.1">
    <property type="protein sequence ID" value="ENSOMEP00000028033.1"/>
    <property type="gene ID" value="ENSOMEG00000010848.1"/>
</dbReference>
<feature type="domain" description="MARVEL" evidence="9">
    <location>
        <begin position="148"/>
        <end position="282"/>
    </location>
</feature>
<keyword evidence="4 8" id="KW-1133">Transmembrane helix</keyword>
<feature type="transmembrane region" description="Helical" evidence="8">
    <location>
        <begin position="158"/>
        <end position="176"/>
    </location>
</feature>
<dbReference type="PANTHER" id="PTHR17068:SF3">
    <property type="entry name" value="MYELOID-ASSOCIATED DIFFERENTIATION MARKER"/>
    <property type="match status" value="1"/>
</dbReference>
<evidence type="ECO:0000256" key="2">
    <source>
        <dbReference type="ARBA" id="ARBA00022692"/>
    </source>
</evidence>
<evidence type="ECO:0000313" key="11">
    <source>
        <dbReference type="Proteomes" id="UP000261560"/>
    </source>
</evidence>
<feature type="transmembrane region" description="Helical" evidence="8">
    <location>
        <begin position="257"/>
        <end position="278"/>
    </location>
</feature>
<dbReference type="AlphaFoldDB" id="A0A3B3DD40"/>
<protein>
    <submittedName>
        <fullName evidence="10">Myeloid associated differentiation marker</fullName>
    </submittedName>
</protein>
<organism evidence="10 11">
    <name type="scientific">Oryzias melastigma</name>
    <name type="common">Marine medaka</name>
    <dbReference type="NCBI Taxonomy" id="30732"/>
    <lineage>
        <taxon>Eukaryota</taxon>
        <taxon>Metazoa</taxon>
        <taxon>Chordata</taxon>
        <taxon>Craniata</taxon>
        <taxon>Vertebrata</taxon>
        <taxon>Euteleostomi</taxon>
        <taxon>Actinopterygii</taxon>
        <taxon>Neopterygii</taxon>
        <taxon>Teleostei</taxon>
        <taxon>Neoteleostei</taxon>
        <taxon>Acanthomorphata</taxon>
        <taxon>Ovalentaria</taxon>
        <taxon>Atherinomorphae</taxon>
        <taxon>Beloniformes</taxon>
        <taxon>Adrianichthyidae</taxon>
        <taxon>Oryziinae</taxon>
        <taxon>Oryzias</taxon>
    </lineage>
</organism>
<evidence type="ECO:0000256" key="5">
    <source>
        <dbReference type="ARBA" id="ARBA00023136"/>
    </source>
</evidence>
<feature type="transmembrane region" description="Helical" evidence="8">
    <location>
        <begin position="216"/>
        <end position="237"/>
    </location>
</feature>
<evidence type="ECO:0000256" key="7">
    <source>
        <dbReference type="PROSITE-ProRule" id="PRU00581"/>
    </source>
</evidence>
<dbReference type="GeneTree" id="ENSGT00950000182933"/>
<evidence type="ECO:0000256" key="1">
    <source>
        <dbReference type="ARBA" id="ARBA00004141"/>
    </source>
</evidence>
<dbReference type="PaxDb" id="30732-ENSOMEP00000028033"/>
<dbReference type="PROSITE" id="PS51225">
    <property type="entry name" value="MARVEL"/>
    <property type="match status" value="2"/>
</dbReference>
<evidence type="ECO:0000256" key="4">
    <source>
        <dbReference type="ARBA" id="ARBA00022989"/>
    </source>
</evidence>
<reference evidence="10" key="2">
    <citation type="submission" date="2025-09" db="UniProtKB">
        <authorList>
            <consortium name="Ensembl"/>
        </authorList>
    </citation>
    <scope>IDENTIFICATION</scope>
</reference>
<keyword evidence="3" id="KW-0677">Repeat</keyword>
<feature type="domain" description="MARVEL" evidence="9">
    <location>
        <begin position="11"/>
        <end position="143"/>
    </location>
</feature>
<dbReference type="OMA" id="GQPHWYS"/>
<sequence>MEPPRVHVITLPSSPLFWVRATALVFSCVAFIVTRFAFLPPGDTIDWCLVSWMFSFIFTLSILLVELSRIKNQNPLFWSNVTITFASYAALFWLVTSITLPVLFIMNQMYSKNPNYCITATVFCYLATVAYLGEVILSKAMHKKEKGYMTTVLGMMKVFQTFVACVIIIIVSIPGSYNGCVPLQWCLAVYCICFILSMVVVVMCMWKKATPTCACLFYQSAYELLAVALYVTATILWPLYQFHKQHKSKGSESLNEIAVAVLTDLNLLIYTADLAYSIRLLKKAYLRENDITQ</sequence>
<evidence type="ECO:0000259" key="9">
    <source>
        <dbReference type="PROSITE" id="PS51225"/>
    </source>
</evidence>